<evidence type="ECO:0000256" key="2">
    <source>
        <dbReference type="PROSITE-ProRule" id="PRU00335"/>
    </source>
</evidence>
<dbReference type="PANTHER" id="PTHR30328">
    <property type="entry name" value="TRANSCRIPTIONAL REPRESSOR"/>
    <property type="match status" value="1"/>
</dbReference>
<dbReference type="InterPro" id="IPR036271">
    <property type="entry name" value="Tet_transcr_reg_TetR-rel_C_sf"/>
</dbReference>
<dbReference type="Proteomes" id="UP001157910">
    <property type="component" value="Unassembled WGS sequence"/>
</dbReference>
<dbReference type="PROSITE" id="PS50977">
    <property type="entry name" value="HTH_TETR_2"/>
    <property type="match status" value="1"/>
</dbReference>
<dbReference type="EMBL" id="FXUI01000025">
    <property type="protein sequence ID" value="SMP82546.1"/>
    <property type="molecule type" value="Genomic_DNA"/>
</dbReference>
<dbReference type="SUPFAM" id="SSF46689">
    <property type="entry name" value="Homeodomain-like"/>
    <property type="match status" value="1"/>
</dbReference>
<dbReference type="Gene3D" id="1.10.357.10">
    <property type="entry name" value="Tetracycline Repressor, domain 2"/>
    <property type="match status" value="1"/>
</dbReference>
<organism evidence="4 5">
    <name type="scientific">Novosphingobium panipatense</name>
    <dbReference type="NCBI Taxonomy" id="428991"/>
    <lineage>
        <taxon>Bacteria</taxon>
        <taxon>Pseudomonadati</taxon>
        <taxon>Pseudomonadota</taxon>
        <taxon>Alphaproteobacteria</taxon>
        <taxon>Sphingomonadales</taxon>
        <taxon>Sphingomonadaceae</taxon>
        <taxon>Novosphingobium</taxon>
    </lineage>
</organism>
<protein>
    <submittedName>
        <fullName evidence="4">Transcriptional regulator, TetR family</fullName>
    </submittedName>
</protein>
<evidence type="ECO:0000256" key="1">
    <source>
        <dbReference type="ARBA" id="ARBA00023125"/>
    </source>
</evidence>
<evidence type="ECO:0000259" key="3">
    <source>
        <dbReference type="PROSITE" id="PS50977"/>
    </source>
</evidence>
<dbReference type="InterPro" id="IPR009057">
    <property type="entry name" value="Homeodomain-like_sf"/>
</dbReference>
<keyword evidence="5" id="KW-1185">Reference proteome</keyword>
<sequence length="216" mass="24249">MTVKKKSRIQARNEEIILKAARTVFSSHGYKAATMEKIAELSDMSQPNLHHYFKTKADLYSHVLNQTIDTWIDPLSTFNKDGDPREEIGRYIAAKLELSRQSPEASRMFTHEILDGATFLDPSLKGKIESVVTRFSEAITAWTLAGKIREVDPRHLLLMLWATTQHYADFATQVKMVMGVSRLTKADFEAASKSICDIVFAGILVTDIGSSRTTPL</sequence>
<dbReference type="PRINTS" id="PR00455">
    <property type="entry name" value="HTHTETR"/>
</dbReference>
<feature type="domain" description="HTH tetR-type" evidence="3">
    <location>
        <begin position="11"/>
        <end position="71"/>
    </location>
</feature>
<comment type="caution">
    <text evidence="4">The sequence shown here is derived from an EMBL/GenBank/DDBJ whole genome shotgun (WGS) entry which is preliminary data.</text>
</comment>
<dbReference type="InterPro" id="IPR050109">
    <property type="entry name" value="HTH-type_TetR-like_transc_reg"/>
</dbReference>
<dbReference type="Pfam" id="PF08362">
    <property type="entry name" value="TetR_C_3"/>
    <property type="match status" value="1"/>
</dbReference>
<accession>A0ABY1QW20</accession>
<dbReference type="InterPro" id="IPR013573">
    <property type="entry name" value="Tscrpt_reg_YcdC_C"/>
</dbReference>
<dbReference type="Gene3D" id="1.10.10.60">
    <property type="entry name" value="Homeodomain-like"/>
    <property type="match status" value="1"/>
</dbReference>
<dbReference type="RefSeq" id="WP_283407204.1">
    <property type="nucleotide sequence ID" value="NZ_FXUI01000025.1"/>
</dbReference>
<feature type="DNA-binding region" description="H-T-H motif" evidence="2">
    <location>
        <begin position="34"/>
        <end position="53"/>
    </location>
</feature>
<keyword evidence="1 2" id="KW-0238">DNA-binding</keyword>
<evidence type="ECO:0000313" key="4">
    <source>
        <dbReference type="EMBL" id="SMP82546.1"/>
    </source>
</evidence>
<proteinExistence type="predicted"/>
<dbReference type="SUPFAM" id="SSF48498">
    <property type="entry name" value="Tetracyclin repressor-like, C-terminal domain"/>
    <property type="match status" value="1"/>
</dbReference>
<reference evidence="4 5" key="1">
    <citation type="submission" date="2017-05" db="EMBL/GenBank/DDBJ databases">
        <authorList>
            <person name="Varghese N."/>
            <person name="Submissions S."/>
        </authorList>
    </citation>
    <scope>NUCLEOTIDE SEQUENCE [LARGE SCALE GENOMIC DNA]</scope>
    <source>
        <strain evidence="4 5">SM16</strain>
    </source>
</reference>
<dbReference type="PANTHER" id="PTHR30328:SF54">
    <property type="entry name" value="HTH-TYPE TRANSCRIPTIONAL REPRESSOR SCO4008"/>
    <property type="match status" value="1"/>
</dbReference>
<evidence type="ECO:0000313" key="5">
    <source>
        <dbReference type="Proteomes" id="UP001157910"/>
    </source>
</evidence>
<gene>
    <name evidence="4" type="ORF">SAMN06296065_12510</name>
</gene>
<name>A0ABY1QW20_9SPHN</name>
<dbReference type="Pfam" id="PF00440">
    <property type="entry name" value="TetR_N"/>
    <property type="match status" value="1"/>
</dbReference>
<dbReference type="InterPro" id="IPR001647">
    <property type="entry name" value="HTH_TetR"/>
</dbReference>